<evidence type="ECO:0000313" key="2">
    <source>
        <dbReference type="EMBL" id="BCA87687.1"/>
    </source>
</evidence>
<sequence length="272" mass="29736">MVTRRKQSHRKTVVLAMVALCVLPMLAVGFLDAGWASAGSHDMGATTFGLARQSAENPSASDVSPDTVQDKSDADVLAVEDVAEEAALKTASSRDVSAGVQEIADEEEAARLAAEEAARVAEQEAIDRADATRSRYYATFGSLPAGDVDFSIGREAFIEEWSARINDYLFGSPLSGHGETFAEAAWEAGIDPRWSPAISNTESTKGRVCFKSHNAWGWDQTNWSDWDTAIRAHVAGLARGYGFTISYSYAMRYCPPNYDNWYRDTLNQMQLI</sequence>
<evidence type="ECO:0008006" key="4">
    <source>
        <dbReference type="Google" id="ProtNLM"/>
    </source>
</evidence>
<dbReference type="RefSeq" id="WP_147272651.1">
    <property type="nucleotide sequence ID" value="NZ_AP022829.1"/>
</dbReference>
<proteinExistence type="predicted"/>
<keyword evidence="1" id="KW-0812">Transmembrane</keyword>
<evidence type="ECO:0000256" key="1">
    <source>
        <dbReference type="SAM" id="Phobius"/>
    </source>
</evidence>
<reference evidence="3" key="1">
    <citation type="journal article" date="2020" name="Microbiol. Resour. Announc.">
        <title>Complete Genome Sequence of Adlercreutzia sp. Strain 8CFCBH1, a Potent Producer of Equol, Isolated from Healthy Japanese Feces.</title>
        <authorList>
            <person name="Ogata Y."/>
            <person name="Sakamoto M."/>
            <person name="Ohkuma M."/>
            <person name="Hattori M."/>
            <person name="Suda W."/>
        </authorList>
    </citation>
    <scope>NUCLEOTIDE SEQUENCE [LARGE SCALE GENOMIC DNA]</scope>
    <source>
        <strain evidence="3">8CFCBH1</strain>
    </source>
</reference>
<keyword evidence="3" id="KW-1185">Reference proteome</keyword>
<feature type="transmembrane region" description="Helical" evidence="1">
    <location>
        <begin position="12"/>
        <end position="31"/>
    </location>
</feature>
<evidence type="ECO:0000313" key="3">
    <source>
        <dbReference type="Proteomes" id="UP000501727"/>
    </source>
</evidence>
<name>A0A6F8SJ51_9ACTN</name>
<organism evidence="2 3">
    <name type="scientific">Adlercreutzia hattorii</name>
    <dbReference type="NCBI Taxonomy" id="2707299"/>
    <lineage>
        <taxon>Bacteria</taxon>
        <taxon>Bacillati</taxon>
        <taxon>Actinomycetota</taxon>
        <taxon>Coriobacteriia</taxon>
        <taxon>Eggerthellales</taxon>
        <taxon>Eggerthellaceae</taxon>
        <taxon>Adlercreutzia</taxon>
    </lineage>
</organism>
<dbReference type="AlphaFoldDB" id="A0A6F8SJ51"/>
<keyword evidence="1" id="KW-0472">Membrane</keyword>
<dbReference type="Proteomes" id="UP000501727">
    <property type="component" value="Chromosome"/>
</dbReference>
<keyword evidence="1" id="KW-1133">Transmembrane helix</keyword>
<dbReference type="EMBL" id="AP022829">
    <property type="protein sequence ID" value="BCA87687.1"/>
    <property type="molecule type" value="Genomic_DNA"/>
</dbReference>
<dbReference type="KEGG" id="ahat:ADCFC_03060"/>
<protein>
    <recommendedName>
        <fullName evidence="4">CMP-2-keto-3-deoxyoctulosonic acid synthetase</fullName>
    </recommendedName>
</protein>
<reference evidence="3" key="2">
    <citation type="submission" date="2020-03" db="EMBL/GenBank/DDBJ databases">
        <title>Complete Genome Sequence of Adlercreutzia sp. strain 8CFCBH1 Producing Equol, Isolated from Healthy Japanese Feces.</title>
        <authorList>
            <person name="Ogata Y."/>
            <person name="Sakamoto M."/>
            <person name="Ohkuma M."/>
            <person name="Hattori M."/>
            <person name="Suda W."/>
        </authorList>
    </citation>
    <scope>NUCLEOTIDE SEQUENCE [LARGE SCALE GENOMIC DNA]</scope>
    <source>
        <strain evidence="3">8CFCBH1</strain>
    </source>
</reference>
<gene>
    <name evidence="2" type="ORF">ADCFC_01860</name>
</gene>
<accession>A0A6F8SJ51</accession>